<evidence type="ECO:0000313" key="2">
    <source>
        <dbReference type="EMBL" id="MDK6899517.1"/>
    </source>
</evidence>
<dbReference type="EMBL" id="JASOIH010000004">
    <property type="protein sequence ID" value="MDK6899517.1"/>
    <property type="molecule type" value="Genomic_DNA"/>
</dbReference>
<reference evidence="2" key="2">
    <citation type="submission" date="2023-05" db="EMBL/GenBank/DDBJ databases">
        <title>Cataloging the Phylogenetic Diversity of Human Bladder Bacteria.</title>
        <authorList>
            <person name="Du J."/>
        </authorList>
    </citation>
    <scope>NUCLEOTIDE SEQUENCE</scope>
    <source>
        <strain evidence="2">UMB8703</strain>
    </source>
</reference>
<dbReference type="SMART" id="SM00530">
    <property type="entry name" value="HTH_XRE"/>
    <property type="match status" value="1"/>
</dbReference>
<dbReference type="Proteomes" id="UP001230629">
    <property type="component" value="Unassembled WGS sequence"/>
</dbReference>
<dbReference type="EMBL" id="QHGZ01000101">
    <property type="protein sequence ID" value="RDY83915.1"/>
    <property type="molecule type" value="Genomic_DNA"/>
</dbReference>
<dbReference type="GO" id="GO:0003677">
    <property type="term" value="F:DNA binding"/>
    <property type="evidence" value="ECO:0007669"/>
    <property type="project" value="InterPro"/>
</dbReference>
<dbReference type="InterPro" id="IPR010982">
    <property type="entry name" value="Lambda_DNA-bd_dom_sf"/>
</dbReference>
<proteinExistence type="predicted"/>
<dbReference type="KEGG" id="sagg:EN73_10140"/>
<reference evidence="3 4" key="1">
    <citation type="journal article" date="2018" name="Emerg. Microbes Infect.">
        <title>Phenotypic and molecular analysis of nontypeable Group B streptococci: identification of cps2a and hybrid cps2a/cps5 Group B streptococcal capsule gene clusters.</title>
        <authorList>
            <person name="Alhhazmi A."/>
            <person name="Tyrrell G.J."/>
        </authorList>
    </citation>
    <scope>NUCLEOTIDE SEQUENCE [LARGE SCALE GENOMIC DNA]</scope>
    <source>
        <strain evidence="3 4">PLGBS17</strain>
    </source>
</reference>
<comment type="caution">
    <text evidence="3">The sequence shown here is derived from an EMBL/GenBank/DDBJ whole genome shotgun (WGS) entry which is preliminary data.</text>
</comment>
<dbReference type="RefSeq" id="WP_000461681.1">
    <property type="nucleotide sequence ID" value="NZ_CABMHV010000038.1"/>
</dbReference>
<dbReference type="AlphaFoldDB" id="A0A7Z6RDD7"/>
<dbReference type="Pfam" id="PF01381">
    <property type="entry name" value="HTH_3"/>
    <property type="match status" value="1"/>
</dbReference>
<sequence>MFEILKPDKKAVGKRLRQVKDELNLSFTDFGNRLGLKKSTINAYVRGDNLAPLEVLEKVSKIYGKPVGWFYYGELEEYIELYLRKLGYGTFLDEYPETPLKIKDELFRIKANPKQLITTNGGVTIGTFENPNWENDFGYPNEGYLDDIFFEMLCETLKNSIRQEAQTYLSQQEGLDDTKIKELSNYFANQIYISYDFVGNLENLSKDKIKQEVKESYERLLKDSPQAGVEVSYDSNYLLGFLINTLADSQTTRQLLSDMSQATVGMPFSQFHEGHELVEVIQSVRPRLIELYNNTTFDDWTDWAEK</sequence>
<dbReference type="PROSITE" id="PS50943">
    <property type="entry name" value="HTH_CROC1"/>
    <property type="match status" value="1"/>
</dbReference>
<name>A0A7Z6RDD7_STRAG</name>
<evidence type="ECO:0000313" key="4">
    <source>
        <dbReference type="Proteomes" id="UP000256718"/>
    </source>
</evidence>
<dbReference type="SUPFAM" id="SSF47413">
    <property type="entry name" value="lambda repressor-like DNA-binding domains"/>
    <property type="match status" value="1"/>
</dbReference>
<dbReference type="Proteomes" id="UP000256718">
    <property type="component" value="Unassembled WGS sequence"/>
</dbReference>
<feature type="domain" description="HTH cro/C1-type" evidence="1">
    <location>
        <begin position="16"/>
        <end position="70"/>
    </location>
</feature>
<organism evidence="3 4">
    <name type="scientific">Streptococcus agalactiae</name>
    <dbReference type="NCBI Taxonomy" id="1311"/>
    <lineage>
        <taxon>Bacteria</taxon>
        <taxon>Bacillati</taxon>
        <taxon>Bacillota</taxon>
        <taxon>Bacilli</taxon>
        <taxon>Lactobacillales</taxon>
        <taxon>Streptococcaceae</taxon>
        <taxon>Streptococcus</taxon>
    </lineage>
</organism>
<dbReference type="CDD" id="cd00093">
    <property type="entry name" value="HTH_XRE"/>
    <property type="match status" value="1"/>
</dbReference>
<protein>
    <submittedName>
        <fullName evidence="2">Helix-turn-helix transcriptional regulator</fullName>
    </submittedName>
    <submittedName>
        <fullName evidence="3">XRE family transcriptional regulator</fullName>
    </submittedName>
</protein>
<dbReference type="InterPro" id="IPR001387">
    <property type="entry name" value="Cro/C1-type_HTH"/>
</dbReference>
<evidence type="ECO:0000259" key="1">
    <source>
        <dbReference type="PROSITE" id="PS50943"/>
    </source>
</evidence>
<gene>
    <name evidence="3" type="ORF">C4618_03735</name>
    <name evidence="2" type="ORF">QP229_05855</name>
</gene>
<evidence type="ECO:0000313" key="3">
    <source>
        <dbReference type="EMBL" id="RDY83915.1"/>
    </source>
</evidence>
<accession>A0A7Z6RDD7</accession>
<dbReference type="Gene3D" id="1.10.260.40">
    <property type="entry name" value="lambda repressor-like DNA-binding domains"/>
    <property type="match status" value="1"/>
</dbReference>